<organism evidence="4 5">
    <name type="scientific">Pedobacter ginsenosidimutans</name>
    <dbReference type="NCBI Taxonomy" id="687842"/>
    <lineage>
        <taxon>Bacteria</taxon>
        <taxon>Pseudomonadati</taxon>
        <taxon>Bacteroidota</taxon>
        <taxon>Sphingobacteriia</taxon>
        <taxon>Sphingobacteriales</taxon>
        <taxon>Sphingobacteriaceae</taxon>
        <taxon>Pedobacter</taxon>
    </lineage>
</organism>
<dbReference type="RefSeq" id="WP_057935153.1">
    <property type="nucleotide sequence ID" value="NZ_LMZQ01000055.1"/>
</dbReference>
<dbReference type="CDD" id="cd03034">
    <property type="entry name" value="ArsC_ArsC"/>
    <property type="match status" value="1"/>
</dbReference>
<evidence type="ECO:0000256" key="3">
    <source>
        <dbReference type="PROSITE-ProRule" id="PRU01282"/>
    </source>
</evidence>
<gene>
    <name evidence="4" type="ORF">ASU31_25990</name>
</gene>
<proteinExistence type="inferred from homology"/>
<dbReference type="InterPro" id="IPR036249">
    <property type="entry name" value="Thioredoxin-like_sf"/>
</dbReference>
<dbReference type="InterPro" id="IPR006659">
    <property type="entry name" value="Arsenate_reductase"/>
</dbReference>
<dbReference type="Pfam" id="PF03960">
    <property type="entry name" value="ArsC"/>
    <property type="match status" value="1"/>
</dbReference>
<evidence type="ECO:0000256" key="1">
    <source>
        <dbReference type="ARBA" id="ARBA00007198"/>
    </source>
</evidence>
<dbReference type="InterPro" id="IPR006660">
    <property type="entry name" value="Arsenate_reductase-like"/>
</dbReference>
<name>A0A0T5VH63_9SPHI</name>
<dbReference type="OrthoDB" id="9808142at2"/>
<dbReference type="EMBL" id="LMZQ01000055">
    <property type="protein sequence ID" value="KRT13181.1"/>
    <property type="molecule type" value="Genomic_DNA"/>
</dbReference>
<comment type="similarity">
    <text evidence="1 3">Belongs to the ArsC family.</text>
</comment>
<dbReference type="AlphaFoldDB" id="A0A0T5VH63"/>
<comment type="caution">
    <text evidence="4">The sequence shown here is derived from an EMBL/GenBank/DDBJ whole genome shotgun (WGS) entry which is preliminary data.</text>
</comment>
<keyword evidence="2" id="KW-0560">Oxidoreductase</keyword>
<evidence type="ECO:0000256" key="2">
    <source>
        <dbReference type="ARBA" id="ARBA00023002"/>
    </source>
</evidence>
<accession>A0A0T5VH63</accession>
<dbReference type="GO" id="GO:0008794">
    <property type="term" value="F:arsenate reductase (glutaredoxin) activity"/>
    <property type="evidence" value="ECO:0007669"/>
    <property type="project" value="InterPro"/>
</dbReference>
<dbReference type="NCBIfam" id="TIGR00014">
    <property type="entry name" value="arsC"/>
    <property type="match status" value="1"/>
</dbReference>
<dbReference type="Gene3D" id="3.40.30.10">
    <property type="entry name" value="Glutaredoxin"/>
    <property type="match status" value="1"/>
</dbReference>
<dbReference type="Proteomes" id="UP000051950">
    <property type="component" value="Unassembled WGS sequence"/>
</dbReference>
<keyword evidence="5" id="KW-1185">Reference proteome</keyword>
<dbReference type="PANTHER" id="PTHR30041:SF4">
    <property type="entry name" value="ARSENATE REDUCTASE"/>
    <property type="match status" value="1"/>
</dbReference>
<reference evidence="4 5" key="1">
    <citation type="submission" date="2015-11" db="EMBL/GenBank/DDBJ databases">
        <title>Sequence of Pedobacter ginsenosidimutans.</title>
        <authorList>
            <person name="Carson E."/>
            <person name="Keyser V."/>
            <person name="Newman J."/>
            <person name="Miller J."/>
        </authorList>
    </citation>
    <scope>NUCLEOTIDE SEQUENCE [LARGE SCALE GENOMIC DNA]</scope>
    <source>
        <strain evidence="4 5">KACC 14530</strain>
    </source>
</reference>
<sequence length="114" mass="13099">MITIYHNNRCTKSRCALDELEKSGKDFEVVYYLETSPNKSELEEIIRKLGIKPLELIRKGEKVFTENYKGKILTDEEWIDAMVAHPILIERPIIISGDKAVIARPTEKIKVILG</sequence>
<protein>
    <submittedName>
        <fullName evidence="4">Arsenate reductase</fullName>
    </submittedName>
</protein>
<dbReference type="SUPFAM" id="SSF52833">
    <property type="entry name" value="Thioredoxin-like"/>
    <property type="match status" value="1"/>
</dbReference>
<dbReference type="PANTHER" id="PTHR30041">
    <property type="entry name" value="ARSENATE REDUCTASE"/>
    <property type="match status" value="1"/>
</dbReference>
<evidence type="ECO:0000313" key="5">
    <source>
        <dbReference type="Proteomes" id="UP000051950"/>
    </source>
</evidence>
<evidence type="ECO:0000313" key="4">
    <source>
        <dbReference type="EMBL" id="KRT13181.1"/>
    </source>
</evidence>
<dbReference type="PROSITE" id="PS51353">
    <property type="entry name" value="ARSC"/>
    <property type="match status" value="1"/>
</dbReference>
<dbReference type="STRING" id="687842.ASU31_25990"/>